<feature type="domain" description="Integrase zinc-binding" evidence="1">
    <location>
        <begin position="76"/>
        <end position="112"/>
    </location>
</feature>
<evidence type="ECO:0000313" key="2">
    <source>
        <dbReference type="EMBL" id="RKO91467.1"/>
    </source>
</evidence>
<dbReference type="AlphaFoldDB" id="A0A4V1IRW4"/>
<dbReference type="EMBL" id="KZ995054">
    <property type="protein sequence ID" value="RKO91467.1"/>
    <property type="molecule type" value="Genomic_DNA"/>
</dbReference>
<protein>
    <recommendedName>
        <fullName evidence="1">Integrase zinc-binding domain-containing protein</fullName>
    </recommendedName>
</protein>
<dbReference type="Gene3D" id="1.10.340.70">
    <property type="match status" value="1"/>
</dbReference>
<evidence type="ECO:0000313" key="3">
    <source>
        <dbReference type="Proteomes" id="UP000269721"/>
    </source>
</evidence>
<gene>
    <name evidence="2" type="ORF">BDK51DRAFT_44990</name>
</gene>
<proteinExistence type="predicted"/>
<organism evidence="2 3">
    <name type="scientific">Blyttiomyces helicus</name>
    <dbReference type="NCBI Taxonomy" id="388810"/>
    <lineage>
        <taxon>Eukaryota</taxon>
        <taxon>Fungi</taxon>
        <taxon>Fungi incertae sedis</taxon>
        <taxon>Chytridiomycota</taxon>
        <taxon>Chytridiomycota incertae sedis</taxon>
        <taxon>Chytridiomycetes</taxon>
        <taxon>Chytridiomycetes incertae sedis</taxon>
        <taxon>Blyttiomyces</taxon>
    </lineage>
</organism>
<dbReference type="Proteomes" id="UP000269721">
    <property type="component" value="Unassembled WGS sequence"/>
</dbReference>
<accession>A0A4V1IRW4</accession>
<dbReference type="InterPro" id="IPR041588">
    <property type="entry name" value="Integrase_H2C2"/>
</dbReference>
<name>A0A4V1IRW4_9FUNG</name>
<dbReference type="Pfam" id="PF17921">
    <property type="entry name" value="Integrase_H2C2"/>
    <property type="match status" value="1"/>
</dbReference>
<keyword evidence="3" id="KW-1185">Reference proteome</keyword>
<reference evidence="3" key="1">
    <citation type="journal article" date="2018" name="Nat. Microbiol.">
        <title>Leveraging single-cell genomics to expand the fungal tree of life.</title>
        <authorList>
            <person name="Ahrendt S.R."/>
            <person name="Quandt C.A."/>
            <person name="Ciobanu D."/>
            <person name="Clum A."/>
            <person name="Salamov A."/>
            <person name="Andreopoulos B."/>
            <person name="Cheng J.F."/>
            <person name="Woyke T."/>
            <person name="Pelin A."/>
            <person name="Henrissat B."/>
            <person name="Reynolds N.K."/>
            <person name="Benny G.L."/>
            <person name="Smith M.E."/>
            <person name="James T.Y."/>
            <person name="Grigoriev I.V."/>
        </authorList>
    </citation>
    <scope>NUCLEOTIDE SEQUENCE [LARGE SCALE GENOMIC DNA]</scope>
</reference>
<evidence type="ECO:0000259" key="1">
    <source>
        <dbReference type="Pfam" id="PF17921"/>
    </source>
</evidence>
<sequence length="120" mass="13409">MVAHWLSSYPHERMHESVATILTDAVCRAIHVIHDTASSLTLPLQAGLADGYAADPTSRDNDGIFRLDVWLCILDPATLRADCLRMCHDVFWHFGFAKMLAALLKDFHWPTLPARPSVAL</sequence>